<dbReference type="EMBL" id="FOSD01000002">
    <property type="protein sequence ID" value="SFJ64378.1"/>
    <property type="molecule type" value="Genomic_DNA"/>
</dbReference>
<accession>A0A1I3SZT2</accession>
<feature type="domain" description="Tli3-like" evidence="2">
    <location>
        <begin position="64"/>
        <end position="153"/>
    </location>
</feature>
<evidence type="ECO:0000313" key="4">
    <source>
        <dbReference type="Proteomes" id="UP000198841"/>
    </source>
</evidence>
<keyword evidence="1" id="KW-1133">Transmembrane helix</keyword>
<evidence type="ECO:0000259" key="2">
    <source>
        <dbReference type="Pfam" id="PF24316"/>
    </source>
</evidence>
<feature type="transmembrane region" description="Helical" evidence="1">
    <location>
        <begin position="15"/>
        <end position="34"/>
    </location>
</feature>
<organism evidence="3 4">
    <name type="scientific">Candidatus Pantoea symbiotica</name>
    <dbReference type="NCBI Taxonomy" id="1884370"/>
    <lineage>
        <taxon>Bacteria</taxon>
        <taxon>Pseudomonadati</taxon>
        <taxon>Pseudomonadota</taxon>
        <taxon>Gammaproteobacteria</taxon>
        <taxon>Enterobacterales</taxon>
        <taxon>Erwiniaceae</taxon>
        <taxon>Pantoea</taxon>
    </lineage>
</organism>
<evidence type="ECO:0000313" key="3">
    <source>
        <dbReference type="EMBL" id="SFJ64378.1"/>
    </source>
</evidence>
<keyword evidence="1" id="KW-0812">Transmembrane</keyword>
<keyword evidence="1" id="KW-0472">Membrane</keyword>
<keyword evidence="4" id="KW-1185">Reference proteome</keyword>
<dbReference type="InterPro" id="IPR057562">
    <property type="entry name" value="Tli3-like_dom"/>
</dbReference>
<dbReference type="Pfam" id="PF24316">
    <property type="entry name" value="Tli3"/>
    <property type="match status" value="1"/>
</dbReference>
<reference evidence="3 4" key="1">
    <citation type="submission" date="2016-10" db="EMBL/GenBank/DDBJ databases">
        <authorList>
            <person name="Varghese N."/>
            <person name="Submissions S."/>
        </authorList>
    </citation>
    <scope>NUCLEOTIDE SEQUENCE [LARGE SCALE GENOMIC DNA]</scope>
    <source>
        <strain evidence="3 4">YR512</strain>
    </source>
</reference>
<comment type="caution">
    <text evidence="3">The sequence shown here is derived from an EMBL/GenBank/DDBJ whole genome shotgun (WGS) entry which is preliminary data.</text>
</comment>
<gene>
    <name evidence="3" type="ORF">SAMN05518863_102180</name>
</gene>
<dbReference type="RefSeq" id="WP_008107511.1">
    <property type="nucleotide sequence ID" value="NZ_FOSD01000002.1"/>
</dbReference>
<proteinExistence type="predicted"/>
<protein>
    <recommendedName>
        <fullName evidence="2">Tli3-like domain-containing protein</fullName>
    </recommendedName>
</protein>
<dbReference type="Proteomes" id="UP000198841">
    <property type="component" value="Unassembled WGS sequence"/>
</dbReference>
<evidence type="ECO:0000256" key="1">
    <source>
        <dbReference type="SAM" id="Phobius"/>
    </source>
</evidence>
<name>A0A1I3SZT2_9GAMM</name>
<sequence>MDNTESKTMSRRKKIILSVLTFLVVVMIVIWSFILPMIPTVGGSFGYGFPSGSGGRAIRSVEIDVDPQIVYRIDNHRFFTFENYVSCSSGGFVYYNDTKRKIKKLAGIEGSDKKLQNEVSISERNDVLSFIGKFIYSAGDDVIAYPTRNVNYKYGNSTHFISFRNVNNPSKNSRMEVAGPNISIIVKDDSVLTKISALSKFYYSHNAPLNSTSYGFINDEDLVLNSTSIDDRFHCNESIKPRKIKYISN</sequence>